<accession>A0A926II22</accession>
<dbReference type="RefSeq" id="WP_262396248.1">
    <property type="nucleotide sequence ID" value="NZ_JACRTD010000014.1"/>
</dbReference>
<organism evidence="6 7">
    <name type="scientific">Youxingia wuxianensis</name>
    <dbReference type="NCBI Taxonomy" id="2763678"/>
    <lineage>
        <taxon>Bacteria</taxon>
        <taxon>Bacillati</taxon>
        <taxon>Bacillota</taxon>
        <taxon>Clostridia</taxon>
        <taxon>Eubacteriales</taxon>
        <taxon>Oscillospiraceae</taxon>
        <taxon>Youxingia</taxon>
    </lineage>
</organism>
<keyword evidence="3" id="KW-0547">Nucleotide-binding</keyword>
<evidence type="ECO:0000256" key="3">
    <source>
        <dbReference type="ARBA" id="ARBA00022741"/>
    </source>
</evidence>
<keyword evidence="2" id="KW-0813">Transport</keyword>
<dbReference type="InterPro" id="IPR050763">
    <property type="entry name" value="ABC_transporter_ATP-binding"/>
</dbReference>
<keyword evidence="4 6" id="KW-0067">ATP-binding</keyword>
<dbReference type="PROSITE" id="PS00211">
    <property type="entry name" value="ABC_TRANSPORTER_1"/>
    <property type="match status" value="1"/>
</dbReference>
<dbReference type="InterPro" id="IPR017871">
    <property type="entry name" value="ABC_transporter-like_CS"/>
</dbReference>
<name>A0A926II22_9FIRM</name>
<protein>
    <submittedName>
        <fullName evidence="6">ABC transporter ATP-binding protein</fullName>
    </submittedName>
</protein>
<proteinExistence type="inferred from homology"/>
<comment type="similarity">
    <text evidence="1">Belongs to the ABC transporter superfamily.</text>
</comment>
<dbReference type="Gene3D" id="3.40.50.300">
    <property type="entry name" value="P-loop containing nucleotide triphosphate hydrolases"/>
    <property type="match status" value="1"/>
</dbReference>
<dbReference type="InterPro" id="IPR003593">
    <property type="entry name" value="AAA+_ATPase"/>
</dbReference>
<dbReference type="CDD" id="cd03230">
    <property type="entry name" value="ABC_DR_subfamily_A"/>
    <property type="match status" value="1"/>
</dbReference>
<reference evidence="6" key="1">
    <citation type="submission" date="2020-08" db="EMBL/GenBank/DDBJ databases">
        <title>Genome public.</title>
        <authorList>
            <person name="Liu C."/>
            <person name="Sun Q."/>
        </authorList>
    </citation>
    <scope>NUCLEOTIDE SEQUENCE</scope>
    <source>
        <strain evidence="6">NSJ-64</strain>
    </source>
</reference>
<comment type="caution">
    <text evidence="6">The sequence shown here is derived from an EMBL/GenBank/DDBJ whole genome shotgun (WGS) entry which is preliminary data.</text>
</comment>
<evidence type="ECO:0000313" key="6">
    <source>
        <dbReference type="EMBL" id="MBC8586529.1"/>
    </source>
</evidence>
<evidence type="ECO:0000256" key="2">
    <source>
        <dbReference type="ARBA" id="ARBA00022448"/>
    </source>
</evidence>
<evidence type="ECO:0000259" key="5">
    <source>
        <dbReference type="PROSITE" id="PS50893"/>
    </source>
</evidence>
<keyword evidence="7" id="KW-1185">Reference proteome</keyword>
<sequence>MLNFSQITKQYGSLTVLKDVSLQVARGECVCVAGANSQGKTTLLSIGAGLLTPEKGRVAKDGGVGFVPQENALLEELSVRDNLLLWYSACRKKTSLCFREDSPEARLGLSSFAKQKISRLSGGMKKRASIAAALAGDPDYLLMDEPFAALDLESKEEISLLLRQLASQGKGILFSSHDPAQIAAAAQRLYVLRDAHIRQEVCPDPALSLEERTRRIIELIGR</sequence>
<dbReference type="Proteomes" id="UP000623678">
    <property type="component" value="Unassembled WGS sequence"/>
</dbReference>
<dbReference type="GO" id="GO:0016887">
    <property type="term" value="F:ATP hydrolysis activity"/>
    <property type="evidence" value="ECO:0007669"/>
    <property type="project" value="InterPro"/>
</dbReference>
<dbReference type="PROSITE" id="PS50893">
    <property type="entry name" value="ABC_TRANSPORTER_2"/>
    <property type="match status" value="1"/>
</dbReference>
<feature type="domain" description="ABC transporter" evidence="5">
    <location>
        <begin position="2"/>
        <end position="219"/>
    </location>
</feature>
<dbReference type="PANTHER" id="PTHR42711">
    <property type="entry name" value="ABC TRANSPORTER ATP-BINDING PROTEIN"/>
    <property type="match status" value="1"/>
</dbReference>
<dbReference type="Pfam" id="PF00005">
    <property type="entry name" value="ABC_tran"/>
    <property type="match status" value="1"/>
</dbReference>
<dbReference type="EMBL" id="JACRTD010000014">
    <property type="protein sequence ID" value="MBC8586529.1"/>
    <property type="molecule type" value="Genomic_DNA"/>
</dbReference>
<dbReference type="PANTHER" id="PTHR42711:SF5">
    <property type="entry name" value="ABC TRANSPORTER ATP-BINDING PROTEIN NATA"/>
    <property type="match status" value="1"/>
</dbReference>
<evidence type="ECO:0000313" key="7">
    <source>
        <dbReference type="Proteomes" id="UP000623678"/>
    </source>
</evidence>
<evidence type="ECO:0000256" key="4">
    <source>
        <dbReference type="ARBA" id="ARBA00022840"/>
    </source>
</evidence>
<dbReference type="InterPro" id="IPR003439">
    <property type="entry name" value="ABC_transporter-like_ATP-bd"/>
</dbReference>
<dbReference type="SUPFAM" id="SSF52540">
    <property type="entry name" value="P-loop containing nucleoside triphosphate hydrolases"/>
    <property type="match status" value="1"/>
</dbReference>
<dbReference type="AlphaFoldDB" id="A0A926II22"/>
<dbReference type="SMART" id="SM00382">
    <property type="entry name" value="AAA"/>
    <property type="match status" value="1"/>
</dbReference>
<dbReference type="InterPro" id="IPR027417">
    <property type="entry name" value="P-loop_NTPase"/>
</dbReference>
<dbReference type="GO" id="GO:0005524">
    <property type="term" value="F:ATP binding"/>
    <property type="evidence" value="ECO:0007669"/>
    <property type="project" value="UniProtKB-KW"/>
</dbReference>
<gene>
    <name evidence="6" type="ORF">H8705_13165</name>
</gene>
<evidence type="ECO:0000256" key="1">
    <source>
        <dbReference type="ARBA" id="ARBA00005417"/>
    </source>
</evidence>